<evidence type="ECO:0000313" key="2">
    <source>
        <dbReference type="Proteomes" id="UP000014115"/>
    </source>
</evidence>
<dbReference type="Proteomes" id="UP000014115">
    <property type="component" value="Unassembled WGS sequence"/>
</dbReference>
<sequence>MWGRTNSRCAGVVYDRCRAACILLVLSTLLAIQATIQFAVSQPLLATVETSTAGVAMRNAVSEDGLSVWYQVDQSLAFQRTLAAIPKNLLLNSEYNCPKQDPLLFQVNASPTLSTQSQAQRLQQLEQRWQRQINRLFREQQQRLQESGAMAAYRVRAISPLAARQDVPPVVINWPSESLKRQFSLCLTHGDNETIAKAPAVTLTLSLIGNQQHIQVELSVNAF</sequence>
<evidence type="ECO:0000313" key="1">
    <source>
        <dbReference type="EMBL" id="EKE79915.1"/>
    </source>
</evidence>
<gene>
    <name evidence="1" type="ORF">A10D4_12448</name>
</gene>
<dbReference type="PATRIC" id="fig|740709.3.peg.2515"/>
<name>K2KQY5_9GAMM</name>
<dbReference type="RefSeq" id="WP_008489900.1">
    <property type="nucleotide sequence ID" value="NZ_AMRG01000020.1"/>
</dbReference>
<proteinExistence type="predicted"/>
<dbReference type="AlphaFoldDB" id="K2KQY5"/>
<reference evidence="1 2" key="1">
    <citation type="journal article" date="2012" name="J. Bacteriol.">
        <title>Genome Sequence of Idiomarina xiamenensis Type Strain 10-D-4.</title>
        <authorList>
            <person name="Lai Q."/>
            <person name="Wang L."/>
            <person name="Wang W."/>
            <person name="Shao Z."/>
        </authorList>
    </citation>
    <scope>NUCLEOTIDE SEQUENCE [LARGE SCALE GENOMIC DNA]</scope>
    <source>
        <strain evidence="1 2">10-D-4</strain>
    </source>
</reference>
<protein>
    <submittedName>
        <fullName evidence="1">Uncharacterized protein</fullName>
    </submittedName>
</protein>
<comment type="caution">
    <text evidence="1">The sequence shown here is derived from an EMBL/GenBank/DDBJ whole genome shotgun (WGS) entry which is preliminary data.</text>
</comment>
<dbReference type="STRING" id="740709.A10D4_12448"/>
<accession>K2KQY5</accession>
<organism evidence="1 2">
    <name type="scientific">Idiomarina xiamenensis 10-D-4</name>
    <dbReference type="NCBI Taxonomy" id="740709"/>
    <lineage>
        <taxon>Bacteria</taxon>
        <taxon>Pseudomonadati</taxon>
        <taxon>Pseudomonadota</taxon>
        <taxon>Gammaproteobacteria</taxon>
        <taxon>Alteromonadales</taxon>
        <taxon>Idiomarinaceae</taxon>
        <taxon>Idiomarina</taxon>
    </lineage>
</organism>
<keyword evidence="2" id="KW-1185">Reference proteome</keyword>
<dbReference type="EMBL" id="AMRG01000020">
    <property type="protein sequence ID" value="EKE79915.1"/>
    <property type="molecule type" value="Genomic_DNA"/>
</dbReference>